<evidence type="ECO:0000256" key="8">
    <source>
        <dbReference type="SAM" id="Phobius"/>
    </source>
</evidence>
<feature type="transmembrane region" description="Helical" evidence="8">
    <location>
        <begin position="109"/>
        <end position="128"/>
    </location>
</feature>
<dbReference type="SMART" id="SM00388">
    <property type="entry name" value="HisKA"/>
    <property type="match status" value="1"/>
</dbReference>
<evidence type="ECO:0000259" key="9">
    <source>
        <dbReference type="PROSITE" id="PS50109"/>
    </source>
</evidence>
<dbReference type="EMBL" id="QPIZ01000030">
    <property type="protein sequence ID" value="RCW29186.1"/>
    <property type="molecule type" value="Genomic_DNA"/>
</dbReference>
<evidence type="ECO:0000256" key="3">
    <source>
        <dbReference type="ARBA" id="ARBA00022553"/>
    </source>
</evidence>
<organism evidence="10 11">
    <name type="scientific">Marinilabilia salmonicolor</name>
    <dbReference type="NCBI Taxonomy" id="989"/>
    <lineage>
        <taxon>Bacteria</taxon>
        <taxon>Pseudomonadati</taxon>
        <taxon>Bacteroidota</taxon>
        <taxon>Bacteroidia</taxon>
        <taxon>Marinilabiliales</taxon>
        <taxon>Marinilabiliaceae</taxon>
        <taxon>Marinilabilia</taxon>
    </lineage>
</organism>
<keyword evidence="7" id="KW-0175">Coiled coil</keyword>
<feature type="transmembrane region" description="Helical" evidence="8">
    <location>
        <begin position="21"/>
        <end position="42"/>
    </location>
</feature>
<dbReference type="EC" id="2.7.13.3" evidence="2"/>
<dbReference type="Gene3D" id="3.30.565.10">
    <property type="entry name" value="Histidine kinase-like ATPase, C-terminal domain"/>
    <property type="match status" value="1"/>
</dbReference>
<protein>
    <recommendedName>
        <fullName evidence="2">histidine kinase</fullName>
        <ecNumber evidence="2">2.7.13.3</ecNumber>
    </recommendedName>
</protein>
<evidence type="ECO:0000313" key="11">
    <source>
        <dbReference type="Proteomes" id="UP000252733"/>
    </source>
</evidence>
<dbReference type="Proteomes" id="UP000252733">
    <property type="component" value="Unassembled WGS sequence"/>
</dbReference>
<dbReference type="PRINTS" id="PR00344">
    <property type="entry name" value="BCTRLSENSOR"/>
</dbReference>
<gene>
    <name evidence="10" type="ORF">DFO77_1304</name>
</gene>
<dbReference type="AlphaFoldDB" id="A0A368UKF9"/>
<feature type="transmembrane region" description="Helical" evidence="8">
    <location>
        <begin position="135"/>
        <end position="155"/>
    </location>
</feature>
<dbReference type="Pfam" id="PF02518">
    <property type="entry name" value="HATPase_c"/>
    <property type="match status" value="1"/>
</dbReference>
<dbReference type="GO" id="GO:0000155">
    <property type="term" value="F:phosphorelay sensor kinase activity"/>
    <property type="evidence" value="ECO:0007669"/>
    <property type="project" value="InterPro"/>
</dbReference>
<dbReference type="InterPro" id="IPR050736">
    <property type="entry name" value="Sensor_HK_Regulatory"/>
</dbReference>
<keyword evidence="11" id="KW-1185">Reference proteome</keyword>
<dbReference type="SUPFAM" id="SSF47384">
    <property type="entry name" value="Homodimeric domain of signal transducing histidine kinase"/>
    <property type="match status" value="1"/>
</dbReference>
<dbReference type="PANTHER" id="PTHR43711">
    <property type="entry name" value="TWO-COMPONENT HISTIDINE KINASE"/>
    <property type="match status" value="1"/>
</dbReference>
<keyword evidence="8" id="KW-0812">Transmembrane</keyword>
<keyword evidence="6" id="KW-0902">Two-component regulatory system</keyword>
<dbReference type="PANTHER" id="PTHR43711:SF31">
    <property type="entry name" value="HISTIDINE KINASE"/>
    <property type="match status" value="1"/>
</dbReference>
<dbReference type="SUPFAM" id="SSF55874">
    <property type="entry name" value="ATPase domain of HSP90 chaperone/DNA topoisomerase II/histidine kinase"/>
    <property type="match status" value="1"/>
</dbReference>
<keyword evidence="3" id="KW-0597">Phosphoprotein</keyword>
<evidence type="ECO:0000256" key="2">
    <source>
        <dbReference type="ARBA" id="ARBA00012438"/>
    </source>
</evidence>
<reference evidence="10 11" key="1">
    <citation type="submission" date="2018-07" db="EMBL/GenBank/DDBJ databases">
        <title>Freshwater and sediment microbial communities from various areas in North America, analyzing microbe dynamics in response to fracking.</title>
        <authorList>
            <person name="Lamendella R."/>
        </authorList>
    </citation>
    <scope>NUCLEOTIDE SEQUENCE [LARGE SCALE GENOMIC DNA]</scope>
    <source>
        <strain evidence="10 11">160A</strain>
    </source>
</reference>
<comment type="caution">
    <text evidence="10">The sequence shown here is derived from an EMBL/GenBank/DDBJ whole genome shotgun (WGS) entry which is preliminary data.</text>
</comment>
<dbReference type="Pfam" id="PF00512">
    <property type="entry name" value="HisKA"/>
    <property type="match status" value="1"/>
</dbReference>
<name>A0A368UKF9_9BACT</name>
<dbReference type="SMART" id="SM00387">
    <property type="entry name" value="HATPase_c"/>
    <property type="match status" value="1"/>
</dbReference>
<dbReference type="InterPro" id="IPR003661">
    <property type="entry name" value="HisK_dim/P_dom"/>
</dbReference>
<evidence type="ECO:0000256" key="4">
    <source>
        <dbReference type="ARBA" id="ARBA00022679"/>
    </source>
</evidence>
<evidence type="ECO:0000256" key="5">
    <source>
        <dbReference type="ARBA" id="ARBA00022777"/>
    </source>
</evidence>
<dbReference type="InterPro" id="IPR004358">
    <property type="entry name" value="Sig_transdc_His_kin-like_C"/>
</dbReference>
<proteinExistence type="predicted"/>
<keyword evidence="8" id="KW-1133">Transmembrane helix</keyword>
<feature type="transmembrane region" description="Helical" evidence="8">
    <location>
        <begin position="54"/>
        <end position="72"/>
    </location>
</feature>
<dbReference type="InterPro" id="IPR036890">
    <property type="entry name" value="HATPase_C_sf"/>
</dbReference>
<feature type="domain" description="Histidine kinase" evidence="9">
    <location>
        <begin position="250"/>
        <end position="470"/>
    </location>
</feature>
<accession>A0A368UKF9</accession>
<dbReference type="CDD" id="cd00082">
    <property type="entry name" value="HisKA"/>
    <property type="match status" value="1"/>
</dbReference>
<feature type="coiled-coil region" evidence="7">
    <location>
        <begin position="213"/>
        <end position="246"/>
    </location>
</feature>
<comment type="catalytic activity">
    <reaction evidence="1">
        <text>ATP + protein L-histidine = ADP + protein N-phospho-L-histidine.</text>
        <dbReference type="EC" id="2.7.13.3"/>
    </reaction>
</comment>
<keyword evidence="5 10" id="KW-0418">Kinase</keyword>
<keyword evidence="8" id="KW-0472">Membrane</keyword>
<dbReference type="InterPro" id="IPR003594">
    <property type="entry name" value="HATPase_dom"/>
</dbReference>
<dbReference type="PROSITE" id="PS50109">
    <property type="entry name" value="HIS_KIN"/>
    <property type="match status" value="1"/>
</dbReference>
<dbReference type="RefSeq" id="WP_114437921.1">
    <property type="nucleotide sequence ID" value="NZ_QPIZ01000030.1"/>
</dbReference>
<evidence type="ECO:0000313" key="10">
    <source>
        <dbReference type="EMBL" id="RCW29186.1"/>
    </source>
</evidence>
<dbReference type="InterPro" id="IPR005467">
    <property type="entry name" value="His_kinase_dom"/>
</dbReference>
<sequence>MGSKLNSERLQAQFEKYLGKVFLKNMTLVLAVGAVILAYYMYSDWSVRNSFIGVAIRAIPMVIILSLLLIHHWYRHQFFLLKKYLYISIYITLQLMMYAKCLLHLHEEALAPSVTGAILIIFLISLDIKENWRLTAFIYAFPLIVFTLLLIFIGKPSEKELLIIADIYPISIIGFIINRVHYKLRFKLFKSNKLLLNEQKKTKALYAESLSNNTKLEQQAIDARLIKEEIEEKNEELRKLNASKDKFLGIIAHDLKNPIGNICGLSDLLLIDKTLNGKDKQKCVELINENILHTHRLLENLLDWARAQSNVIRFSPAFHHANEMVEKELEALRNLAGKKSISIENNIPADLQIFTDQNMFETIIRNLVSNAIKFTYVNGEIRVDARLVQKENKGFAELSVADNGVGMEPYKLSKLFKISENISTSGTSNEVGTGLGLLLCKEFMDIHYGQIHVTSKPGEGSIFTCLFPLN</sequence>
<evidence type="ECO:0000256" key="7">
    <source>
        <dbReference type="SAM" id="Coils"/>
    </source>
</evidence>
<evidence type="ECO:0000256" key="1">
    <source>
        <dbReference type="ARBA" id="ARBA00000085"/>
    </source>
</evidence>
<keyword evidence="4" id="KW-0808">Transferase</keyword>
<evidence type="ECO:0000256" key="6">
    <source>
        <dbReference type="ARBA" id="ARBA00023012"/>
    </source>
</evidence>
<dbReference type="Gene3D" id="1.10.287.130">
    <property type="match status" value="1"/>
</dbReference>
<dbReference type="InterPro" id="IPR036097">
    <property type="entry name" value="HisK_dim/P_sf"/>
</dbReference>
<feature type="transmembrane region" description="Helical" evidence="8">
    <location>
        <begin position="161"/>
        <end position="180"/>
    </location>
</feature>
<feature type="transmembrane region" description="Helical" evidence="8">
    <location>
        <begin position="84"/>
        <end position="103"/>
    </location>
</feature>